<feature type="domain" description="Protein kinase" evidence="13">
    <location>
        <begin position="463"/>
        <end position="732"/>
    </location>
</feature>
<evidence type="ECO:0000256" key="8">
    <source>
        <dbReference type="ARBA" id="ARBA00022777"/>
    </source>
</evidence>
<dbReference type="GO" id="GO:0016567">
    <property type="term" value="P:protein ubiquitination"/>
    <property type="evidence" value="ECO:0007669"/>
    <property type="project" value="InterPro"/>
</dbReference>
<evidence type="ECO:0000259" key="14">
    <source>
        <dbReference type="PROSITE" id="PS51698"/>
    </source>
</evidence>
<dbReference type="FunFam" id="3.30.200.20:FF:000039">
    <property type="entry name" value="receptor-like protein kinase FERONIA"/>
    <property type="match status" value="1"/>
</dbReference>
<dbReference type="Gene3D" id="3.30.200.20">
    <property type="entry name" value="Phosphorylase Kinase, domain 1"/>
    <property type="match status" value="1"/>
</dbReference>
<dbReference type="Pfam" id="PF07714">
    <property type="entry name" value="PK_Tyr_Ser-Thr"/>
    <property type="match status" value="1"/>
</dbReference>
<dbReference type="SUPFAM" id="SSF103657">
    <property type="entry name" value="BAR/IMD domain-like"/>
    <property type="match status" value="1"/>
</dbReference>
<dbReference type="InterPro" id="IPR000719">
    <property type="entry name" value="Prot_kinase_dom"/>
</dbReference>
<comment type="function">
    <text evidence="2">Functions as an E3 ubiquitin ligase.</text>
</comment>
<organism evidence="15 16">
    <name type="scientific">Saponaria officinalis</name>
    <name type="common">Common soapwort</name>
    <name type="synonym">Lychnis saponaria</name>
    <dbReference type="NCBI Taxonomy" id="3572"/>
    <lineage>
        <taxon>Eukaryota</taxon>
        <taxon>Viridiplantae</taxon>
        <taxon>Streptophyta</taxon>
        <taxon>Embryophyta</taxon>
        <taxon>Tracheophyta</taxon>
        <taxon>Spermatophyta</taxon>
        <taxon>Magnoliopsida</taxon>
        <taxon>eudicotyledons</taxon>
        <taxon>Gunneridae</taxon>
        <taxon>Pentapetalae</taxon>
        <taxon>Caryophyllales</taxon>
        <taxon>Caryophyllaceae</taxon>
        <taxon>Caryophylleae</taxon>
        <taxon>Saponaria</taxon>
    </lineage>
</organism>
<keyword evidence="8" id="KW-0418">Kinase</keyword>
<dbReference type="EMBL" id="JBDFQZ010000001">
    <property type="protein sequence ID" value="KAK9757934.1"/>
    <property type="molecule type" value="Genomic_DNA"/>
</dbReference>
<evidence type="ECO:0000256" key="11">
    <source>
        <dbReference type="PROSITE-ProRule" id="PRU10141"/>
    </source>
</evidence>
<dbReference type="SUPFAM" id="SSF57850">
    <property type="entry name" value="RING/U-box"/>
    <property type="match status" value="1"/>
</dbReference>
<gene>
    <name evidence="15" type="ORF">RND81_01G195600</name>
</gene>
<dbReference type="GO" id="GO:0004674">
    <property type="term" value="F:protein serine/threonine kinase activity"/>
    <property type="evidence" value="ECO:0007669"/>
    <property type="project" value="UniProtKB-KW"/>
</dbReference>
<evidence type="ECO:0000256" key="5">
    <source>
        <dbReference type="ARBA" id="ARBA00022527"/>
    </source>
</evidence>
<sequence>MKSNDEKLGKPRNEGNVDDKIYVAVGKEVKQNQSVIGWALHNSNGKKICIIHVHVPAKMIPMPMGGKFPASIVEERELKAFREKEQQEMLDILDAYCNICTQVGARAEKIHRETDSTIEAGIVELISQYRIRKLVMGAAADRMYSRKMMEPKSQKASYVRHHAPDYCHIWFVYKGCLIYTRDVKQPISNTSDSNELDAASPSQNSVSSSAFSDFDGYEGTAAEFGSSRVFFSPSSVGSEDAESVVSSSRRSFVSADTAEPGLESLVSSWSLDKHLESSPPSVLESSISDNLYEQLEHAMIEAENSRQKAFEESMKRLKAEKEALDAICKAKMAKKLYYERLRLRKTAEEKLAEVKEDLDKTKNLWIKISHELHETMDQKLSLETQIEESNLSVKELENKLFSAVELLQKYRNERDELQTERDNALREAEKLRKQLTQEPSSSHIPVFFSEFSFSDLEKATNYFDPSLKIGEGGYGNIYKGFLRHTDVAIKMLNPASMQGPREFDQEVDVLSKLRHPNMVTLIGACPDSWALVYEYLPGGSLEDGLTCKNNTPPLPWQTRIRIATELCSVLIFLHSSKPRCIIHGDLKPANIILDNNFVSKLSDFGICRVVLNDETSMEQTTLSCDTEPKGTLSYIDPEFICTGELTPKSDVYSFGIILLRMLTGKSPLGIANEVEYALAKGTLDTVLDPSGGDWPFVQAEQLSRMALRCCDKNRKNRPDLGTDVWRVLEPMKASCQSLSTFRMTSYNQTPTYFMCPIFQELMEDPHIAADGFTYEAEAIRGWLDSGHDSSPMTNATLANHDITPNHALRSAIQEWLQQHPSS</sequence>
<proteinExistence type="predicted"/>
<dbReference type="Pfam" id="PF04564">
    <property type="entry name" value="U-box"/>
    <property type="match status" value="1"/>
</dbReference>
<evidence type="ECO:0000259" key="13">
    <source>
        <dbReference type="PROSITE" id="PS50011"/>
    </source>
</evidence>
<dbReference type="InterPro" id="IPR027267">
    <property type="entry name" value="AH/BAR_dom_sf"/>
</dbReference>
<evidence type="ECO:0000256" key="12">
    <source>
        <dbReference type="SAM" id="Coils"/>
    </source>
</evidence>
<dbReference type="Gene3D" id="3.30.40.10">
    <property type="entry name" value="Zinc/RING finger domain, C3HC4 (zinc finger)"/>
    <property type="match status" value="1"/>
</dbReference>
<accession>A0AAW1NIG8</accession>
<dbReference type="PROSITE" id="PS51698">
    <property type="entry name" value="U_BOX"/>
    <property type="match status" value="1"/>
</dbReference>
<keyword evidence="6" id="KW-0808">Transferase</keyword>
<feature type="coiled-coil region" evidence="12">
    <location>
        <begin position="288"/>
        <end position="434"/>
    </location>
</feature>
<dbReference type="InterPro" id="IPR001245">
    <property type="entry name" value="Ser-Thr/Tyr_kinase_cat_dom"/>
</dbReference>
<dbReference type="SUPFAM" id="SSF56112">
    <property type="entry name" value="Protein kinase-like (PK-like)"/>
    <property type="match status" value="1"/>
</dbReference>
<dbReference type="PANTHER" id="PTHR45647:SF100">
    <property type="entry name" value="U-BOX DOMAIN-CONTAINING PROTEIN 33"/>
    <property type="match status" value="1"/>
</dbReference>
<evidence type="ECO:0000256" key="9">
    <source>
        <dbReference type="ARBA" id="ARBA00022786"/>
    </source>
</evidence>
<keyword evidence="9" id="KW-0833">Ubl conjugation pathway</keyword>
<dbReference type="SMART" id="SM00504">
    <property type="entry name" value="Ubox"/>
    <property type="match status" value="1"/>
</dbReference>
<dbReference type="PROSITE" id="PS00107">
    <property type="entry name" value="PROTEIN_KINASE_ATP"/>
    <property type="match status" value="1"/>
</dbReference>
<dbReference type="EC" id="2.3.2.27" evidence="4"/>
<dbReference type="InterPro" id="IPR003613">
    <property type="entry name" value="Ubox_domain"/>
</dbReference>
<dbReference type="Gene3D" id="1.10.510.10">
    <property type="entry name" value="Transferase(Phosphotransferase) domain 1"/>
    <property type="match status" value="1"/>
</dbReference>
<feature type="domain" description="U-box" evidence="14">
    <location>
        <begin position="748"/>
        <end position="822"/>
    </location>
</feature>
<dbReference type="GO" id="GO:0005524">
    <property type="term" value="F:ATP binding"/>
    <property type="evidence" value="ECO:0007669"/>
    <property type="project" value="UniProtKB-UniRule"/>
</dbReference>
<comment type="pathway">
    <text evidence="3">Protein modification; protein ubiquitination.</text>
</comment>
<protein>
    <recommendedName>
        <fullName evidence="4">RING-type E3 ubiquitin transferase</fullName>
        <ecNumber evidence="4">2.3.2.27</ecNumber>
    </recommendedName>
</protein>
<feature type="binding site" evidence="11">
    <location>
        <position position="490"/>
    </location>
    <ligand>
        <name>ATP</name>
        <dbReference type="ChEBI" id="CHEBI:30616"/>
    </ligand>
</feature>
<dbReference type="Proteomes" id="UP001443914">
    <property type="component" value="Unassembled WGS sequence"/>
</dbReference>
<evidence type="ECO:0000313" key="16">
    <source>
        <dbReference type="Proteomes" id="UP001443914"/>
    </source>
</evidence>
<dbReference type="SMART" id="SM00220">
    <property type="entry name" value="S_TKc"/>
    <property type="match status" value="1"/>
</dbReference>
<evidence type="ECO:0000256" key="1">
    <source>
        <dbReference type="ARBA" id="ARBA00000900"/>
    </source>
</evidence>
<keyword evidence="12" id="KW-0175">Coiled coil</keyword>
<evidence type="ECO:0000256" key="4">
    <source>
        <dbReference type="ARBA" id="ARBA00012483"/>
    </source>
</evidence>
<dbReference type="InterPro" id="IPR011009">
    <property type="entry name" value="Kinase-like_dom_sf"/>
</dbReference>
<dbReference type="PROSITE" id="PS50011">
    <property type="entry name" value="PROTEIN_KINASE_DOM"/>
    <property type="match status" value="1"/>
</dbReference>
<keyword evidence="7 11" id="KW-0547">Nucleotide-binding</keyword>
<evidence type="ECO:0000256" key="2">
    <source>
        <dbReference type="ARBA" id="ARBA00003861"/>
    </source>
</evidence>
<dbReference type="InterPro" id="IPR013083">
    <property type="entry name" value="Znf_RING/FYVE/PHD"/>
</dbReference>
<evidence type="ECO:0000256" key="7">
    <source>
        <dbReference type="ARBA" id="ARBA00022741"/>
    </source>
</evidence>
<comment type="catalytic activity">
    <reaction evidence="1">
        <text>S-ubiquitinyl-[E2 ubiquitin-conjugating enzyme]-L-cysteine + [acceptor protein]-L-lysine = [E2 ubiquitin-conjugating enzyme]-L-cysteine + N(6)-ubiquitinyl-[acceptor protein]-L-lysine.</text>
        <dbReference type="EC" id="2.3.2.27"/>
    </reaction>
</comment>
<name>A0AAW1NIG8_SAPOF</name>
<comment type="caution">
    <text evidence="15">The sequence shown here is derived from an EMBL/GenBank/DDBJ whole genome shotgun (WGS) entry which is preliminary data.</text>
</comment>
<evidence type="ECO:0000256" key="3">
    <source>
        <dbReference type="ARBA" id="ARBA00004906"/>
    </source>
</evidence>
<keyword evidence="5" id="KW-0723">Serine/threonine-protein kinase</keyword>
<dbReference type="InterPro" id="IPR051348">
    <property type="entry name" value="U-box_ubiquitin_ligases"/>
</dbReference>
<evidence type="ECO:0000313" key="15">
    <source>
        <dbReference type="EMBL" id="KAK9757934.1"/>
    </source>
</evidence>
<dbReference type="Gene3D" id="3.40.50.620">
    <property type="entry name" value="HUPs"/>
    <property type="match status" value="1"/>
</dbReference>
<dbReference type="CDD" id="cd16655">
    <property type="entry name" value="RING-Ubox_WDSUB1-like"/>
    <property type="match status" value="1"/>
</dbReference>
<evidence type="ECO:0000256" key="10">
    <source>
        <dbReference type="ARBA" id="ARBA00022840"/>
    </source>
</evidence>
<reference evidence="15" key="1">
    <citation type="submission" date="2024-03" db="EMBL/GenBank/DDBJ databases">
        <title>WGS assembly of Saponaria officinalis var. Norfolk2.</title>
        <authorList>
            <person name="Jenkins J."/>
            <person name="Shu S."/>
            <person name="Grimwood J."/>
            <person name="Barry K."/>
            <person name="Goodstein D."/>
            <person name="Schmutz J."/>
            <person name="Leebens-Mack J."/>
            <person name="Osbourn A."/>
        </authorList>
    </citation>
    <scope>NUCLEOTIDE SEQUENCE [LARGE SCALE GENOMIC DNA]</scope>
    <source>
        <strain evidence="15">JIC</strain>
    </source>
</reference>
<dbReference type="InterPro" id="IPR008271">
    <property type="entry name" value="Ser/Thr_kinase_AS"/>
</dbReference>
<dbReference type="InterPro" id="IPR017441">
    <property type="entry name" value="Protein_kinase_ATP_BS"/>
</dbReference>
<keyword evidence="16" id="KW-1185">Reference proteome</keyword>
<dbReference type="CDD" id="cd01989">
    <property type="entry name" value="USP_STK_Ubox_N"/>
    <property type="match status" value="1"/>
</dbReference>
<dbReference type="AlphaFoldDB" id="A0AAW1NIG8"/>
<dbReference type="PROSITE" id="PS00108">
    <property type="entry name" value="PROTEIN_KINASE_ST"/>
    <property type="match status" value="1"/>
</dbReference>
<dbReference type="InterPro" id="IPR014729">
    <property type="entry name" value="Rossmann-like_a/b/a_fold"/>
</dbReference>
<evidence type="ECO:0000256" key="6">
    <source>
        <dbReference type="ARBA" id="ARBA00022679"/>
    </source>
</evidence>
<dbReference type="GO" id="GO:0061630">
    <property type="term" value="F:ubiquitin protein ligase activity"/>
    <property type="evidence" value="ECO:0007669"/>
    <property type="project" value="UniProtKB-EC"/>
</dbReference>
<keyword evidence="10 11" id="KW-0067">ATP-binding</keyword>
<dbReference type="PANTHER" id="PTHR45647">
    <property type="entry name" value="OS02G0152300 PROTEIN"/>
    <property type="match status" value="1"/>
</dbReference>